<dbReference type="InterPro" id="IPR000763">
    <property type="entry name" value="Catalase_peroxidase"/>
</dbReference>
<evidence type="ECO:0000256" key="12">
    <source>
        <dbReference type="HAMAP-Rule" id="MF_01961"/>
    </source>
</evidence>
<dbReference type="EMBL" id="CP022353">
    <property type="protein sequence ID" value="ASK55326.1"/>
    <property type="molecule type" value="Genomic_DNA"/>
</dbReference>
<evidence type="ECO:0000256" key="4">
    <source>
        <dbReference type="ARBA" id="ARBA00023002"/>
    </source>
</evidence>
<comment type="cofactor">
    <cofactor evidence="12">
        <name>heme b</name>
        <dbReference type="ChEBI" id="CHEBI:60344"/>
    </cofactor>
    <text evidence="12">Binds 1 heme b (iron(II)-protoporphyrin IX) group per dimer.</text>
</comment>
<dbReference type="HAMAP" id="MF_01961">
    <property type="entry name" value="Catal_peroxid"/>
    <property type="match status" value="1"/>
</dbReference>
<dbReference type="GO" id="GO:0042744">
    <property type="term" value="P:hydrogen peroxide catabolic process"/>
    <property type="evidence" value="ECO:0007669"/>
    <property type="project" value="UniProtKB-KW"/>
</dbReference>
<reference evidence="16" key="1">
    <citation type="journal article" date="2017" name="Genome Announc.">
        <title>Complete Genome Sequence of Vibrio sp. Strain 2521-89, a Close Relative of Vibrio cholerae Isolated from Lake Water in New Mexico, USA.</title>
        <authorList>
            <person name="Liang K."/>
            <person name="Orata F.D."/>
            <person name="Winkjer N.S."/>
            <person name="Rowe L.A."/>
            <person name="Tarr C.L."/>
            <person name="Boucher Y."/>
        </authorList>
    </citation>
    <scope>NUCLEOTIDE SEQUENCE [LARGE SCALE GENOMIC DNA]</scope>
    <source>
        <strain evidence="16">2521-89</strain>
    </source>
</reference>
<evidence type="ECO:0000256" key="9">
    <source>
        <dbReference type="ARBA" id="ARBA00060838"/>
    </source>
</evidence>
<sequence>MDNHKTGSSGQCPVMHGGATSAGISNMDWWPKALNLDILHQHDSKTNPLGADFNYREELKKLDVEALKRDLKALMTNSQEWWPADWGHYGGLMIRMAWHSAGTYRIADGRGGGGTGNQRFAPLNSWPDNANLDKARRLLWPIKQKYGNKISWADLMILAGNMAYESMGLKTFGFAFGREDIWHPEKDIYWGSEKEWLAKSGGENSRYSGQRDLENPLAAVMMGLIYVNPEGVDGNPDPLKTAQDMRVTFARMAMNDEETVALTAGGHTVGKAHGNGNASNLGPDPEGAELHEQGLGWNNHTSRGIGRNTVTSGIEGAWTTHPTKWDNGFFYLLFTYEWQLTKSPAGAWQWEPVNIKEEDKPVDVEDPSIRYNPMMTDADMALKMDPEYRKISERFYKDPAYFSEVFARAWFKLTHRDMGPKARYFGPDVPAEELIWQDPVPAGRKDYDVNAVKAKIAASGLSISEMVSTAWDSARTFRGSDKRGGANGARIRLAPQKDWEGNEPARLGKVLAVLEKIAAESGISIADTIVLAGNVGIEQAAKAAGVNVTVPFAPGRGDATIEQTDVESFEVLEPLADGFRNWQKKHYVVTPEEMLLDKAQLLRLTAPEMTVLIGGMRVLGTNYGGSQHGVFTDRVGALTNDFFVNLTDMSYTWKPTGRNSYEIVERNSGKVKWTATRVDLVFGSNSILRAYAEVYAQDDNKEKFVKDFVAAWTKVMNADRFDLV</sequence>
<dbReference type="PRINTS" id="PR00458">
    <property type="entry name" value="PEROXIDASE"/>
</dbReference>
<comment type="function">
    <text evidence="12">Bifunctional enzyme with both catalase and broad-spectrum peroxidase activity.</text>
</comment>
<dbReference type="PROSITE" id="PS50873">
    <property type="entry name" value="PEROXIDASE_4"/>
    <property type="match status" value="1"/>
</dbReference>
<dbReference type="PANTHER" id="PTHR30555">
    <property type="entry name" value="HYDROPEROXIDASE I, BIFUNCTIONAL CATALASE-PEROXIDASE"/>
    <property type="match status" value="1"/>
</dbReference>
<dbReference type="RefSeq" id="WP_089071301.1">
    <property type="nucleotide sequence ID" value="NZ_CP022353.1"/>
</dbReference>
<dbReference type="NCBIfam" id="NF011635">
    <property type="entry name" value="PRK15061.1"/>
    <property type="match status" value="1"/>
</dbReference>
<keyword evidence="3 12" id="KW-0479">Metal-binding</keyword>
<dbReference type="PROSITE" id="PS00436">
    <property type="entry name" value="PEROXIDASE_2"/>
    <property type="match status" value="1"/>
</dbReference>
<evidence type="ECO:0000313" key="15">
    <source>
        <dbReference type="EMBL" id="ASK55326.1"/>
    </source>
</evidence>
<dbReference type="Gene3D" id="1.10.420.10">
    <property type="entry name" value="Peroxidase, domain 2"/>
    <property type="match status" value="2"/>
</dbReference>
<gene>
    <name evidence="12 15" type="primary">katG</name>
    <name evidence="15" type="ORF">CEQ48_11215</name>
</gene>
<keyword evidence="6 12" id="KW-0376">Hydrogen peroxide</keyword>
<evidence type="ECO:0000256" key="2">
    <source>
        <dbReference type="ARBA" id="ARBA00022617"/>
    </source>
</evidence>
<keyword evidence="2 12" id="KW-0349">Heme</keyword>
<keyword evidence="5 12" id="KW-0408">Iron</keyword>
<dbReference type="FunFam" id="1.10.420.10:FF:000004">
    <property type="entry name" value="Catalase-peroxidase"/>
    <property type="match status" value="1"/>
</dbReference>
<evidence type="ECO:0000256" key="6">
    <source>
        <dbReference type="ARBA" id="ARBA00023324"/>
    </source>
</evidence>
<keyword evidence="4 12" id="KW-0560">Oxidoreductase</keyword>
<protein>
    <recommendedName>
        <fullName evidence="11 12">Catalase-peroxidase</fullName>
        <shortName evidence="12">CP</shortName>
        <ecNumber evidence="10 12">1.11.1.21</ecNumber>
    </recommendedName>
    <alternativeName>
        <fullName evidence="12">Peroxidase/catalase</fullName>
    </alternativeName>
</protein>
<dbReference type="KEGG" id="vti:CEQ48_11215"/>
<dbReference type="NCBIfam" id="TIGR00198">
    <property type="entry name" value="cat_per_HPI"/>
    <property type="match status" value="1"/>
</dbReference>
<dbReference type="Pfam" id="PF00141">
    <property type="entry name" value="peroxidase"/>
    <property type="match status" value="2"/>
</dbReference>
<comment type="subunit">
    <text evidence="12">Homodimer or homotetramer.</text>
</comment>
<evidence type="ECO:0000256" key="1">
    <source>
        <dbReference type="ARBA" id="ARBA00022559"/>
    </source>
</evidence>
<dbReference type="PANTHER" id="PTHR30555:SF6">
    <property type="entry name" value="CATALASE-PEROXIDASE"/>
    <property type="match status" value="1"/>
</dbReference>
<feature type="domain" description="Plant heme peroxidase family profile" evidence="14">
    <location>
        <begin position="132"/>
        <end position="426"/>
    </location>
</feature>
<reference evidence="15 16" key="2">
    <citation type="submission" date="2017-06" db="EMBL/GenBank/DDBJ databases">
        <title>Complete genome sequence of Vibrio sp. 2521-89, a close relative of Vibrio cholerae isolated from lake water in New Mexico, USA.</title>
        <authorList>
            <person name="Liang K."/>
            <person name="Orata F.D."/>
            <person name="Winkjer N.S."/>
            <person name="Tarr C.L."/>
            <person name="Boucher Y."/>
        </authorList>
    </citation>
    <scope>NUCLEOTIDE SEQUENCE [LARGE SCALE GENOMIC DNA]</scope>
    <source>
        <strain evidence="15 16">2521-89</strain>
    </source>
</reference>
<evidence type="ECO:0000256" key="8">
    <source>
        <dbReference type="ARBA" id="ARBA00051651"/>
    </source>
</evidence>
<evidence type="ECO:0000256" key="10">
    <source>
        <dbReference type="ARBA" id="ARBA00067012"/>
    </source>
</evidence>
<comment type="PTM">
    <text evidence="12">Formation of the three residue Trp-Tyr-Met cross-link is important for the catalase, but not the peroxidase activity of the enzyme.</text>
</comment>
<dbReference type="CDD" id="cd00649">
    <property type="entry name" value="catalase_peroxidase_1"/>
    <property type="match status" value="1"/>
</dbReference>
<comment type="caution">
    <text evidence="12">Lacks conserved residue(s) required for the propagation of feature annotation.</text>
</comment>
<comment type="catalytic activity">
    <reaction evidence="8 12 13">
        <text>H2O2 + AH2 = A + 2 H2O</text>
        <dbReference type="Rhea" id="RHEA:30275"/>
        <dbReference type="ChEBI" id="CHEBI:13193"/>
        <dbReference type="ChEBI" id="CHEBI:15377"/>
        <dbReference type="ChEBI" id="CHEBI:16240"/>
        <dbReference type="ChEBI" id="CHEBI:17499"/>
        <dbReference type="EC" id="1.11.1.21"/>
    </reaction>
</comment>
<evidence type="ECO:0000256" key="11">
    <source>
        <dbReference type="ARBA" id="ARBA00074141"/>
    </source>
</evidence>
<dbReference type="GO" id="GO:0005829">
    <property type="term" value="C:cytosol"/>
    <property type="evidence" value="ECO:0007669"/>
    <property type="project" value="UniProtKB-ARBA"/>
</dbReference>
<dbReference type="InterPro" id="IPR002016">
    <property type="entry name" value="Haem_peroxidase"/>
</dbReference>
<comment type="similarity">
    <text evidence="9 12 13">Belongs to the peroxidase family. Peroxidase/catalase subfamily.</text>
</comment>
<feature type="cross-link" description="Tryptophyl-tyrosyl-methioninium (Tyr-Met) (with Trp-98)" evidence="12">
    <location>
        <begin position="226"/>
        <end position="252"/>
    </location>
</feature>
<feature type="active site" description="Proton acceptor" evidence="12">
    <location>
        <position position="99"/>
    </location>
</feature>
<organism evidence="15 16">
    <name type="scientific">Vibrio tarriae</name>
    <dbReference type="NCBI Taxonomy" id="2014742"/>
    <lineage>
        <taxon>Bacteria</taxon>
        <taxon>Pseudomonadati</taxon>
        <taxon>Pseudomonadota</taxon>
        <taxon>Gammaproteobacteria</taxon>
        <taxon>Vibrionales</taxon>
        <taxon>Vibrionaceae</taxon>
        <taxon>Vibrio</taxon>
    </lineage>
</organism>
<dbReference type="GO" id="GO:0020037">
    <property type="term" value="F:heme binding"/>
    <property type="evidence" value="ECO:0007669"/>
    <property type="project" value="InterPro"/>
</dbReference>
<feature type="site" description="Transition state stabilizer" evidence="12">
    <location>
        <position position="95"/>
    </location>
</feature>
<evidence type="ECO:0000256" key="3">
    <source>
        <dbReference type="ARBA" id="ARBA00022723"/>
    </source>
</evidence>
<dbReference type="AlphaFoldDB" id="A0AAU8WUQ2"/>
<dbReference type="CDD" id="cd08200">
    <property type="entry name" value="catalase_peroxidase_2"/>
    <property type="match status" value="1"/>
</dbReference>
<dbReference type="GO" id="GO:0004096">
    <property type="term" value="F:catalase activity"/>
    <property type="evidence" value="ECO:0007669"/>
    <property type="project" value="UniProtKB-UniRule"/>
</dbReference>
<keyword evidence="16" id="KW-1185">Reference proteome</keyword>
<evidence type="ECO:0000259" key="14">
    <source>
        <dbReference type="PROSITE" id="PS50873"/>
    </source>
</evidence>
<dbReference type="EC" id="1.11.1.21" evidence="10 12"/>
<dbReference type="PRINTS" id="PR00460">
    <property type="entry name" value="BPEROXIDASE"/>
</dbReference>
<keyword evidence="1 12" id="KW-0575">Peroxidase</keyword>
<dbReference type="SUPFAM" id="SSF48113">
    <property type="entry name" value="Heme-dependent peroxidases"/>
    <property type="match status" value="2"/>
</dbReference>
<dbReference type="FunFam" id="1.10.420.10:FF:000002">
    <property type="entry name" value="Catalase-peroxidase"/>
    <property type="match status" value="1"/>
</dbReference>
<proteinExistence type="inferred from homology"/>
<evidence type="ECO:0000313" key="16">
    <source>
        <dbReference type="Proteomes" id="UP000198371"/>
    </source>
</evidence>
<dbReference type="GO" id="GO:0070301">
    <property type="term" value="P:cellular response to hydrogen peroxide"/>
    <property type="evidence" value="ECO:0007669"/>
    <property type="project" value="TreeGrafter"/>
</dbReference>
<dbReference type="FunFam" id="1.10.520.10:FF:000002">
    <property type="entry name" value="Catalase-peroxidase"/>
    <property type="match status" value="1"/>
</dbReference>
<dbReference type="InterPro" id="IPR010255">
    <property type="entry name" value="Haem_peroxidase_sf"/>
</dbReference>
<accession>A0AAU8WUQ2</accession>
<feature type="binding site" description="axial binding residue" evidence="12">
    <location>
        <position position="267"/>
    </location>
    <ligand>
        <name>heme b</name>
        <dbReference type="ChEBI" id="CHEBI:60344"/>
    </ligand>
    <ligandPart>
        <name>Fe</name>
        <dbReference type="ChEBI" id="CHEBI:18248"/>
    </ligandPart>
</feature>
<evidence type="ECO:0000256" key="7">
    <source>
        <dbReference type="ARBA" id="ARBA00049145"/>
    </source>
</evidence>
<dbReference type="Proteomes" id="UP000198371">
    <property type="component" value="Chromosome 1"/>
</dbReference>
<comment type="catalytic activity">
    <reaction evidence="7 12 13">
        <text>2 H2O2 = O2 + 2 H2O</text>
        <dbReference type="Rhea" id="RHEA:20309"/>
        <dbReference type="ChEBI" id="CHEBI:15377"/>
        <dbReference type="ChEBI" id="CHEBI:15379"/>
        <dbReference type="ChEBI" id="CHEBI:16240"/>
        <dbReference type="EC" id="1.11.1.21"/>
    </reaction>
</comment>
<evidence type="ECO:0000256" key="5">
    <source>
        <dbReference type="ARBA" id="ARBA00023004"/>
    </source>
</evidence>
<name>A0AAU8WUQ2_9VIBR</name>
<dbReference type="Gene3D" id="1.10.520.10">
    <property type="match status" value="2"/>
</dbReference>
<dbReference type="GO" id="GO:0046872">
    <property type="term" value="F:metal ion binding"/>
    <property type="evidence" value="ECO:0007669"/>
    <property type="project" value="UniProtKB-KW"/>
</dbReference>
<dbReference type="InterPro" id="IPR019794">
    <property type="entry name" value="Peroxidases_AS"/>
</dbReference>
<evidence type="ECO:0000256" key="13">
    <source>
        <dbReference type="RuleBase" id="RU003451"/>
    </source>
</evidence>